<dbReference type="EMBL" id="FMXN01000006">
    <property type="protein sequence ID" value="SDB33348.1"/>
    <property type="molecule type" value="Genomic_DNA"/>
</dbReference>
<dbReference type="SUPFAM" id="SSF55785">
    <property type="entry name" value="PYP-like sensor domain (PAS domain)"/>
    <property type="match status" value="1"/>
</dbReference>
<feature type="domain" description="EAL" evidence="5">
    <location>
        <begin position="560"/>
        <end position="809"/>
    </location>
</feature>
<dbReference type="PANTHER" id="PTHR44757">
    <property type="entry name" value="DIGUANYLATE CYCLASE DGCP"/>
    <property type="match status" value="1"/>
</dbReference>
<dbReference type="SMART" id="SM00267">
    <property type="entry name" value="GGDEF"/>
    <property type="match status" value="1"/>
</dbReference>
<dbReference type="OrthoDB" id="9816034at2"/>
<dbReference type="PROSITE" id="PS50112">
    <property type="entry name" value="PAS"/>
    <property type="match status" value="1"/>
</dbReference>
<dbReference type="SUPFAM" id="SSF55073">
    <property type="entry name" value="Nucleotide cyclase"/>
    <property type="match status" value="1"/>
</dbReference>
<evidence type="ECO:0000259" key="3">
    <source>
        <dbReference type="PROSITE" id="PS50112"/>
    </source>
</evidence>
<dbReference type="Gene3D" id="3.30.70.270">
    <property type="match status" value="1"/>
</dbReference>
<accession>A0A1G6CKB8</accession>
<keyword evidence="1" id="KW-0175">Coiled coil</keyword>
<dbReference type="PROSITE" id="PS50883">
    <property type="entry name" value="EAL"/>
    <property type="match status" value="1"/>
</dbReference>
<feature type="transmembrane region" description="Helical" evidence="2">
    <location>
        <begin position="13"/>
        <end position="33"/>
    </location>
</feature>
<dbReference type="Gene3D" id="3.20.20.450">
    <property type="entry name" value="EAL domain"/>
    <property type="match status" value="1"/>
</dbReference>
<dbReference type="SMART" id="SM00086">
    <property type="entry name" value="PAC"/>
    <property type="match status" value="1"/>
</dbReference>
<dbReference type="NCBIfam" id="TIGR00254">
    <property type="entry name" value="GGDEF"/>
    <property type="match status" value="1"/>
</dbReference>
<sequence>MKLPLHRRLSIQITVPIVIIALFILASLSYYLIKAQQEESYRRAELELRSMVIVAQGSLSRILAVDRNDLLAELISEMRVHPQVQHVFLLDSNGEFIADYTVNRASRSVAEFVHELDPALLQQVATTEETDISYHQEHKHFVALVPVIAESTISQQVRRNIFVVVYDHDYSWLQLSSLAIFELGLFLAVLLTLGLLLWLGLQFAIVRPVKTLMTGVERLARRESLDDLHVPAYNELRLLKMALINAAKSRDKYEERLRRLTTAVEQSNDSIVITDLDNRIQYVNKAFTTITGYTPAEVMGHDPKLLASGKTPRDTYRAMWNALRNGKTWQGELFNRRKDGVEYREWATISPLRNEQGDIINYLASKQNITERRAAEAQLNFLANYDALTGLPNRPQCIAKLTEFLAQCKPHHFGGALLFDVDDLQRINDVRGFEFGDEILLKLKQRISQVVTQEPNIQLGSLGGDLFIVMIPPFYHHDALQQYLKNLAETILKEVREPIHICGERIIVTMSAGLVIYPEFGNTAEAIIRYGETAVHHAKDAGGNQLMVFNPAYREALEHHFEIESALRDAIGTKQLHLAVQPQHTPDGTMHGVEILCRWQHPELGRISPGIFIPIAEKSDLIVELGQWIVAEALQVAAQLPDHLTVAINISPRHFREPNLVEQVLEQIHLSGVKPSRLVLEVTENLLVDDLQGITNKINQLKTLGVQFSIDDFGTGYSSLSYISQLPIDELKIDQGFVQGIGCEQQNKIVETIVSMGQHLGLRVVAEGIETKEQLDFLASLSDTIVCQGYYFHAPMSPSALLDEIAHSAHVPAE</sequence>
<proteinExistence type="predicted"/>
<evidence type="ECO:0000313" key="8">
    <source>
        <dbReference type="Proteomes" id="UP000199626"/>
    </source>
</evidence>
<dbReference type="Pfam" id="PF13426">
    <property type="entry name" value="PAS_9"/>
    <property type="match status" value="1"/>
</dbReference>
<dbReference type="PROSITE" id="PS50887">
    <property type="entry name" value="GGDEF"/>
    <property type="match status" value="1"/>
</dbReference>
<reference evidence="8" key="1">
    <citation type="submission" date="2016-10" db="EMBL/GenBank/DDBJ databases">
        <authorList>
            <person name="Varghese N."/>
            <person name="Submissions S."/>
        </authorList>
    </citation>
    <scope>NUCLEOTIDE SEQUENCE [LARGE SCALE GENOMIC DNA]</scope>
    <source>
        <strain evidence="8">CGMCC 1.10824</strain>
    </source>
</reference>
<dbReference type="SMART" id="SM00052">
    <property type="entry name" value="EAL"/>
    <property type="match status" value="1"/>
</dbReference>
<feature type="transmembrane region" description="Helical" evidence="2">
    <location>
        <begin position="178"/>
        <end position="201"/>
    </location>
</feature>
<evidence type="ECO:0000256" key="2">
    <source>
        <dbReference type="SAM" id="Phobius"/>
    </source>
</evidence>
<feature type="domain" description="PAS" evidence="3">
    <location>
        <begin position="256"/>
        <end position="300"/>
    </location>
</feature>
<feature type="domain" description="PAC" evidence="4">
    <location>
        <begin position="327"/>
        <end position="381"/>
    </location>
</feature>
<dbReference type="InterPro" id="IPR029787">
    <property type="entry name" value="Nucleotide_cyclase"/>
</dbReference>
<dbReference type="PROSITE" id="PS50113">
    <property type="entry name" value="PAC"/>
    <property type="match status" value="1"/>
</dbReference>
<evidence type="ECO:0000256" key="1">
    <source>
        <dbReference type="SAM" id="Coils"/>
    </source>
</evidence>
<dbReference type="Pfam" id="PF00563">
    <property type="entry name" value="EAL"/>
    <property type="match status" value="1"/>
</dbReference>
<dbReference type="Proteomes" id="UP000199626">
    <property type="component" value="Unassembled WGS sequence"/>
</dbReference>
<dbReference type="Gene3D" id="3.30.450.20">
    <property type="entry name" value="PAS domain"/>
    <property type="match status" value="1"/>
</dbReference>
<dbReference type="SUPFAM" id="SSF141868">
    <property type="entry name" value="EAL domain-like"/>
    <property type="match status" value="1"/>
</dbReference>
<keyword evidence="8" id="KW-1185">Reference proteome</keyword>
<evidence type="ECO:0000259" key="5">
    <source>
        <dbReference type="PROSITE" id="PS50883"/>
    </source>
</evidence>
<dbReference type="STRING" id="1159017.SAMN02927930_01277"/>
<dbReference type="CDD" id="cd00130">
    <property type="entry name" value="PAS"/>
    <property type="match status" value="1"/>
</dbReference>
<feature type="domain" description="GGDEF" evidence="6">
    <location>
        <begin position="412"/>
        <end position="551"/>
    </location>
</feature>
<dbReference type="InterPro" id="IPR043128">
    <property type="entry name" value="Rev_trsase/Diguanyl_cyclase"/>
</dbReference>
<dbReference type="CDD" id="cd01948">
    <property type="entry name" value="EAL"/>
    <property type="match status" value="1"/>
</dbReference>
<keyword evidence="2" id="KW-0812">Transmembrane</keyword>
<feature type="coiled-coil region" evidence="1">
    <location>
        <begin position="243"/>
        <end position="270"/>
    </location>
</feature>
<dbReference type="InterPro" id="IPR052155">
    <property type="entry name" value="Biofilm_reg_signaling"/>
</dbReference>
<dbReference type="InterPro" id="IPR000014">
    <property type="entry name" value="PAS"/>
</dbReference>
<dbReference type="InterPro" id="IPR001610">
    <property type="entry name" value="PAC"/>
</dbReference>
<organism evidence="7 8">
    <name type="scientific">Pseudidiomarina indica</name>
    <dbReference type="NCBI Taxonomy" id="1159017"/>
    <lineage>
        <taxon>Bacteria</taxon>
        <taxon>Pseudomonadati</taxon>
        <taxon>Pseudomonadota</taxon>
        <taxon>Gammaproteobacteria</taxon>
        <taxon>Alteromonadales</taxon>
        <taxon>Idiomarinaceae</taxon>
        <taxon>Pseudidiomarina</taxon>
    </lineage>
</organism>
<keyword evidence="2" id="KW-0472">Membrane</keyword>
<dbReference type="PANTHER" id="PTHR44757:SF2">
    <property type="entry name" value="BIOFILM ARCHITECTURE MAINTENANCE PROTEIN MBAA"/>
    <property type="match status" value="1"/>
</dbReference>
<keyword evidence="2" id="KW-1133">Transmembrane helix</keyword>
<gene>
    <name evidence="7" type="ORF">SAMN02927930_01277</name>
</gene>
<protein>
    <submittedName>
        <fullName evidence="7">PAS domain S-box-containing protein/diguanylate cyclase (GGDEF) domain-containing protein</fullName>
    </submittedName>
</protein>
<dbReference type="Pfam" id="PF00990">
    <property type="entry name" value="GGDEF"/>
    <property type="match status" value="1"/>
</dbReference>
<evidence type="ECO:0000259" key="6">
    <source>
        <dbReference type="PROSITE" id="PS50887"/>
    </source>
</evidence>
<dbReference type="NCBIfam" id="TIGR00229">
    <property type="entry name" value="sensory_box"/>
    <property type="match status" value="1"/>
</dbReference>
<dbReference type="InterPro" id="IPR000700">
    <property type="entry name" value="PAS-assoc_C"/>
</dbReference>
<evidence type="ECO:0000259" key="4">
    <source>
        <dbReference type="PROSITE" id="PS50113"/>
    </source>
</evidence>
<dbReference type="AlphaFoldDB" id="A0A1G6CKB8"/>
<dbReference type="SMART" id="SM00091">
    <property type="entry name" value="PAS"/>
    <property type="match status" value="1"/>
</dbReference>
<dbReference type="InterPro" id="IPR001633">
    <property type="entry name" value="EAL_dom"/>
</dbReference>
<dbReference type="RefSeq" id="WP_092592864.1">
    <property type="nucleotide sequence ID" value="NZ_FMXN01000006.1"/>
</dbReference>
<dbReference type="InterPro" id="IPR000160">
    <property type="entry name" value="GGDEF_dom"/>
</dbReference>
<dbReference type="InterPro" id="IPR035965">
    <property type="entry name" value="PAS-like_dom_sf"/>
</dbReference>
<name>A0A1G6CKB8_9GAMM</name>
<dbReference type="InterPro" id="IPR035919">
    <property type="entry name" value="EAL_sf"/>
</dbReference>
<dbReference type="CDD" id="cd01949">
    <property type="entry name" value="GGDEF"/>
    <property type="match status" value="1"/>
</dbReference>
<evidence type="ECO:0000313" key="7">
    <source>
        <dbReference type="EMBL" id="SDB33348.1"/>
    </source>
</evidence>